<sequence length="243" mass="26495">MFPWSSRGGRRPERPAISRPLDLSFQSSIPEYDRVSVHAFDLKGPGATCFDLVNANGLRRPRGGYPTTPEQIGAVLRRIDARKLDHLHFSWSCVLPEIAGSGSPRGRGLGDGNPYLQHWGEHLVKRGFIADESPIFVSAARYQEAAAFFGPMNHRWETGDYPVVLGLGDYPVTGVTGLTQVSSHVIESAHIRVVFAPEARWTDAQAALMAKPHIAVEGWPKGALTGGARVGNVGRYENLGAFI</sequence>
<name>A0ABV7UJB8_9HYPH</name>
<gene>
    <name evidence="1" type="ORF">ACFONL_12380</name>
</gene>
<proteinExistence type="predicted"/>
<reference evidence="2" key="1">
    <citation type="journal article" date="2019" name="Int. J. Syst. Evol. Microbiol.">
        <title>The Global Catalogue of Microorganisms (GCM) 10K type strain sequencing project: providing services to taxonomists for standard genome sequencing and annotation.</title>
        <authorList>
            <consortium name="The Broad Institute Genomics Platform"/>
            <consortium name="The Broad Institute Genome Sequencing Center for Infectious Disease"/>
            <person name="Wu L."/>
            <person name="Ma J."/>
        </authorList>
    </citation>
    <scope>NUCLEOTIDE SEQUENCE [LARGE SCALE GENOMIC DNA]</scope>
    <source>
        <strain evidence="2">KCTC 42282</strain>
    </source>
</reference>
<comment type="caution">
    <text evidence="1">The sequence shown here is derived from an EMBL/GenBank/DDBJ whole genome shotgun (WGS) entry which is preliminary data.</text>
</comment>
<accession>A0ABV7UJB8</accession>
<evidence type="ECO:0000313" key="1">
    <source>
        <dbReference type="EMBL" id="MFC3638159.1"/>
    </source>
</evidence>
<dbReference type="Proteomes" id="UP001595704">
    <property type="component" value="Unassembled WGS sequence"/>
</dbReference>
<dbReference type="EMBL" id="JBHRYC010000058">
    <property type="protein sequence ID" value="MFC3638159.1"/>
    <property type="molecule type" value="Genomic_DNA"/>
</dbReference>
<organism evidence="1 2">
    <name type="scientific">Camelimonas fluminis</name>
    <dbReference type="NCBI Taxonomy" id="1576911"/>
    <lineage>
        <taxon>Bacteria</taxon>
        <taxon>Pseudomonadati</taxon>
        <taxon>Pseudomonadota</taxon>
        <taxon>Alphaproteobacteria</taxon>
        <taxon>Hyphomicrobiales</taxon>
        <taxon>Chelatococcaceae</taxon>
        <taxon>Camelimonas</taxon>
    </lineage>
</organism>
<keyword evidence="2" id="KW-1185">Reference proteome</keyword>
<evidence type="ECO:0000313" key="2">
    <source>
        <dbReference type="Proteomes" id="UP001595704"/>
    </source>
</evidence>
<protein>
    <submittedName>
        <fullName evidence="1">Uncharacterized protein</fullName>
    </submittedName>
</protein>
<dbReference type="RefSeq" id="WP_191319529.1">
    <property type="nucleotide sequence ID" value="NZ_BNCG01000009.1"/>
</dbReference>